<proteinExistence type="predicted"/>
<organism evidence="1">
    <name type="scientific">Oryza brachyantha</name>
    <name type="common">malo sina</name>
    <dbReference type="NCBI Taxonomy" id="4533"/>
    <lineage>
        <taxon>Eukaryota</taxon>
        <taxon>Viridiplantae</taxon>
        <taxon>Streptophyta</taxon>
        <taxon>Embryophyta</taxon>
        <taxon>Tracheophyta</taxon>
        <taxon>Spermatophyta</taxon>
        <taxon>Magnoliopsida</taxon>
        <taxon>Liliopsida</taxon>
        <taxon>Poales</taxon>
        <taxon>Poaceae</taxon>
        <taxon>BOP clade</taxon>
        <taxon>Oryzoideae</taxon>
        <taxon>Oryzeae</taxon>
        <taxon>Oryzinae</taxon>
        <taxon>Oryza</taxon>
    </lineage>
</organism>
<accession>J3LXQ0</accession>
<name>J3LXQ0_ORYBR</name>
<reference evidence="1" key="1">
    <citation type="journal article" date="2013" name="Nat. Commun.">
        <title>Whole-genome sequencing of Oryza brachyantha reveals mechanisms underlying Oryza genome evolution.</title>
        <authorList>
            <person name="Chen J."/>
            <person name="Huang Q."/>
            <person name="Gao D."/>
            <person name="Wang J."/>
            <person name="Lang Y."/>
            <person name="Liu T."/>
            <person name="Li B."/>
            <person name="Bai Z."/>
            <person name="Luis Goicoechea J."/>
            <person name="Liang C."/>
            <person name="Chen C."/>
            <person name="Zhang W."/>
            <person name="Sun S."/>
            <person name="Liao Y."/>
            <person name="Zhang X."/>
            <person name="Yang L."/>
            <person name="Song C."/>
            <person name="Wang M."/>
            <person name="Shi J."/>
            <person name="Liu G."/>
            <person name="Liu J."/>
            <person name="Zhou H."/>
            <person name="Zhou W."/>
            <person name="Yu Q."/>
            <person name="An N."/>
            <person name="Chen Y."/>
            <person name="Cai Q."/>
            <person name="Wang B."/>
            <person name="Liu B."/>
            <person name="Min J."/>
            <person name="Huang Y."/>
            <person name="Wu H."/>
            <person name="Li Z."/>
            <person name="Zhang Y."/>
            <person name="Yin Y."/>
            <person name="Song W."/>
            <person name="Jiang J."/>
            <person name="Jackson S.A."/>
            <person name="Wing R.A."/>
            <person name="Wang J."/>
            <person name="Chen M."/>
        </authorList>
    </citation>
    <scope>NUCLEOTIDE SEQUENCE [LARGE SCALE GENOMIC DNA]</scope>
    <source>
        <strain evidence="1">cv. IRGC 101232</strain>
    </source>
</reference>
<dbReference type="EnsemblPlants" id="OB04G19250.1">
    <property type="protein sequence ID" value="OB04G19250.1"/>
    <property type="gene ID" value="OB04G19250"/>
</dbReference>
<evidence type="ECO:0000313" key="2">
    <source>
        <dbReference type="Proteomes" id="UP000006038"/>
    </source>
</evidence>
<keyword evidence="2" id="KW-1185">Reference proteome</keyword>
<evidence type="ECO:0000313" key="1">
    <source>
        <dbReference type="EnsemblPlants" id="OB04G19250.1"/>
    </source>
</evidence>
<dbReference type="AlphaFoldDB" id="J3LXQ0"/>
<reference evidence="1" key="2">
    <citation type="submission" date="2013-04" db="UniProtKB">
        <authorList>
            <consortium name="EnsemblPlants"/>
        </authorList>
    </citation>
    <scope>IDENTIFICATION</scope>
</reference>
<sequence length="144" mass="15949">MMYQNCATNTWIHASLTILVRIYHGYTGGNRQNKRELLDLGLHIDAFFLMLLLCQMESCPFLGGLSSPPPALPAAIAVDVVVAIVLLQEVEDHGALALRAPWIILREHDVDEAAWAGGEHHGRRLRAVGPLQAVLVLRRQARAR</sequence>
<dbReference type="Proteomes" id="UP000006038">
    <property type="component" value="Chromosome 4"/>
</dbReference>
<protein>
    <submittedName>
        <fullName evidence="1">Uncharacterized protein</fullName>
    </submittedName>
</protein>
<dbReference type="Gramene" id="OB04G19250.1">
    <property type="protein sequence ID" value="OB04G19250.1"/>
    <property type="gene ID" value="OB04G19250"/>
</dbReference>
<dbReference type="HOGENOM" id="CLU_1799441_0_0_1"/>